<organism evidence="8 9">
    <name type="scientific">Wickerhamomyces pijperi</name>
    <name type="common">Yeast</name>
    <name type="synonym">Pichia pijperi</name>
    <dbReference type="NCBI Taxonomy" id="599730"/>
    <lineage>
        <taxon>Eukaryota</taxon>
        <taxon>Fungi</taxon>
        <taxon>Dikarya</taxon>
        <taxon>Ascomycota</taxon>
        <taxon>Saccharomycotina</taxon>
        <taxon>Saccharomycetes</taxon>
        <taxon>Phaffomycetales</taxon>
        <taxon>Wickerhamomycetaceae</taxon>
        <taxon>Wickerhamomyces</taxon>
    </lineage>
</organism>
<accession>A0A9P8PZ23</accession>
<dbReference type="OrthoDB" id="2187549at2759"/>
<sequence>MKFLTTNFVKCSIKTCDATTESFPLKYTNCELIQSSQDFNPDFILSMLDRLDWSALVKVAQDLGNSALPPVKPEGEMLNDVNLLQDLHTLLLETCITEGEMTCQHCGHIYYIKNSIPNFLLPPHLA</sequence>
<comment type="caution">
    <text evidence="8">The sequence shown here is derived from an EMBL/GenBank/DDBJ whole genome shotgun (WGS) entry which is preliminary data.</text>
</comment>
<dbReference type="GO" id="GO:0070476">
    <property type="term" value="P:rRNA (guanine-N7)-methylation"/>
    <property type="evidence" value="ECO:0007669"/>
    <property type="project" value="TreeGrafter"/>
</dbReference>
<dbReference type="PANTHER" id="PTHR12773:SF0">
    <property type="entry name" value="MULTIFUNCTIONAL METHYLTRANSFERASE SUBUNIT TRM112-LIKE PROTEIN"/>
    <property type="match status" value="1"/>
</dbReference>
<dbReference type="GO" id="GO:0005737">
    <property type="term" value="C:cytoplasm"/>
    <property type="evidence" value="ECO:0007669"/>
    <property type="project" value="UniProtKB-SubCell"/>
</dbReference>
<evidence type="ECO:0000313" key="8">
    <source>
        <dbReference type="EMBL" id="KAH3680175.1"/>
    </source>
</evidence>
<dbReference type="Gene3D" id="2.20.25.10">
    <property type="match status" value="1"/>
</dbReference>
<evidence type="ECO:0000313" key="9">
    <source>
        <dbReference type="Proteomes" id="UP000774326"/>
    </source>
</evidence>
<reference evidence="8" key="1">
    <citation type="journal article" date="2021" name="Open Biol.">
        <title>Shared evolutionary footprints suggest mitochondrial oxidative damage underlies multiple complex I losses in fungi.</title>
        <authorList>
            <person name="Schikora-Tamarit M.A."/>
            <person name="Marcet-Houben M."/>
            <person name="Nosek J."/>
            <person name="Gabaldon T."/>
        </authorList>
    </citation>
    <scope>NUCLEOTIDE SEQUENCE</scope>
    <source>
        <strain evidence="8">CBS2887</strain>
    </source>
</reference>
<name>A0A9P8PZ23_WICPI</name>
<evidence type="ECO:0000256" key="1">
    <source>
        <dbReference type="ARBA" id="ARBA00004123"/>
    </source>
</evidence>
<dbReference type="Pfam" id="PF03966">
    <property type="entry name" value="Trm112p"/>
    <property type="match status" value="1"/>
</dbReference>
<keyword evidence="4" id="KW-0963">Cytoplasm</keyword>
<keyword evidence="9" id="KW-1185">Reference proteome</keyword>
<protein>
    <recommendedName>
        <fullName evidence="6">Multifunctional methyltransferase subunit trm112</fullName>
    </recommendedName>
    <alternativeName>
        <fullName evidence="7">eRF1 methyltransferase subunit trm112</fullName>
    </alternativeName>
</protein>
<dbReference type="PANTHER" id="PTHR12773">
    <property type="entry name" value="UPF0315 PROTEIN-RELATED"/>
    <property type="match status" value="1"/>
</dbReference>
<comment type="similarity">
    <text evidence="3">Belongs to the TRM112 family.</text>
</comment>
<dbReference type="SUPFAM" id="SSF158997">
    <property type="entry name" value="Trm112p-like"/>
    <property type="match status" value="1"/>
</dbReference>
<dbReference type="InterPro" id="IPR039127">
    <property type="entry name" value="Trm112"/>
</dbReference>
<evidence type="ECO:0000256" key="2">
    <source>
        <dbReference type="ARBA" id="ARBA00004496"/>
    </source>
</evidence>
<dbReference type="Proteomes" id="UP000774326">
    <property type="component" value="Unassembled WGS sequence"/>
</dbReference>
<reference evidence="8" key="2">
    <citation type="submission" date="2021-01" db="EMBL/GenBank/DDBJ databases">
        <authorList>
            <person name="Schikora-Tamarit M.A."/>
        </authorList>
    </citation>
    <scope>NUCLEOTIDE SEQUENCE</scope>
    <source>
        <strain evidence="8">CBS2887</strain>
    </source>
</reference>
<dbReference type="GO" id="GO:0030488">
    <property type="term" value="P:tRNA methylation"/>
    <property type="evidence" value="ECO:0007669"/>
    <property type="project" value="TreeGrafter"/>
</dbReference>
<evidence type="ECO:0000256" key="3">
    <source>
        <dbReference type="ARBA" id="ARBA00007980"/>
    </source>
</evidence>
<evidence type="ECO:0000256" key="6">
    <source>
        <dbReference type="ARBA" id="ARBA00069342"/>
    </source>
</evidence>
<dbReference type="GO" id="GO:0046982">
    <property type="term" value="F:protein heterodimerization activity"/>
    <property type="evidence" value="ECO:0007669"/>
    <property type="project" value="InterPro"/>
</dbReference>
<dbReference type="EMBL" id="JAEUBG010004777">
    <property type="protein sequence ID" value="KAH3680175.1"/>
    <property type="molecule type" value="Genomic_DNA"/>
</dbReference>
<evidence type="ECO:0000256" key="7">
    <source>
        <dbReference type="ARBA" id="ARBA00083044"/>
    </source>
</evidence>
<dbReference type="AlphaFoldDB" id="A0A9P8PZ23"/>
<evidence type="ECO:0000256" key="5">
    <source>
        <dbReference type="ARBA" id="ARBA00023242"/>
    </source>
</evidence>
<evidence type="ECO:0000256" key="4">
    <source>
        <dbReference type="ARBA" id="ARBA00022490"/>
    </source>
</evidence>
<dbReference type="GO" id="GO:0005634">
    <property type="term" value="C:nucleus"/>
    <property type="evidence" value="ECO:0007669"/>
    <property type="project" value="UniProtKB-SubCell"/>
</dbReference>
<dbReference type="InterPro" id="IPR005651">
    <property type="entry name" value="Trm112-like"/>
</dbReference>
<keyword evidence="5" id="KW-0539">Nucleus</keyword>
<proteinExistence type="inferred from homology"/>
<gene>
    <name evidence="8" type="ORF">WICPIJ_008356</name>
</gene>
<dbReference type="FunFam" id="2.20.25.10:FF:000021">
    <property type="entry name" value="Multifunctional methyltransferase subunit trm112"/>
    <property type="match status" value="1"/>
</dbReference>
<comment type="subcellular location">
    <subcellularLocation>
        <location evidence="2">Cytoplasm</location>
    </subcellularLocation>
    <subcellularLocation>
        <location evidence="1">Nucleus</location>
    </subcellularLocation>
</comment>